<accession>A0A1L9SL50</accession>
<dbReference type="VEuPathDB" id="FungiDB:ASPZODRAFT_131513"/>
<evidence type="ECO:0000313" key="2">
    <source>
        <dbReference type="EMBL" id="OJJ47908.1"/>
    </source>
</evidence>
<dbReference type="InterPro" id="IPR015943">
    <property type="entry name" value="WD40/YVTN_repeat-like_dom_sf"/>
</dbReference>
<gene>
    <name evidence="2" type="ORF">ASPZODRAFT_131513</name>
</gene>
<feature type="compositionally biased region" description="Polar residues" evidence="1">
    <location>
        <begin position="9"/>
        <end position="28"/>
    </location>
</feature>
<dbReference type="AlphaFoldDB" id="A0A1L9SL50"/>
<feature type="compositionally biased region" description="Polar residues" evidence="1">
    <location>
        <begin position="463"/>
        <end position="478"/>
    </location>
</feature>
<sequence length="1105" mass="118789">MPPAASDEPSYQNSQSFADQSPLSQDPNRPNPEHESTGKSKKKGKKESKGKDKAAKQAVRPQHEDLLEPEPPLKPEPSSCPNPSFNIPMDNALGSPVLGALGSLGVTQESDTAYRTDTWTKSIPFGKSPPCDPIDSDFANGSPFSLPSHVERAGGFSHPSSASSPPARRARPLSYGNGYLSSGLSRQQSTDRQKSRSLNSPYQNPIPLPHMPQAHFHGAPEIDLPLISAPNRTAAEEAYSFCAFDRISSSSFKTSRMGGSVLLTGTDGGLEVLAIEDRKTRPIGQLSGLNGRVVEAKILDWGVLDGPLSSSTPHVAVVIHGPCARNEVGGGAPSSAGSENNEAPSIRGAPLDKVSDDAVYYQTRAEIYSLRTGGHITTLFTSKPVPCYENIPGMPVFAPPPVGNLKFYASSNHLVLASGVSGEVYIYGISPSSASNVYRCLGKTWTSIQSRESRRYSTSSSSTDPDGSQNDSPNSARGSENPILSLRGRWLATVPPSATYRASLHGSVPASLVHGKIYGLETRSPPSRPAVTCTTDLGEGESFFNKMARGVTQELVRGARWMGDQGLQAWNNYWNKDQPQSQSTAFRRPSYAPDMSQQGYSPFPPTHAQDTQAASPVEPDLVSIIDLRKLEDGAEAKNAFINPVVSFQAPNGCSFLSFSPSGLMLLTASRKGDVQYVWDLMQSKHCRTGAFITADESSAPGPNVRQVARYARLTTSTIVDVIWTAPLGDRLAIITRKGTVHVFDMPRSAFQWPPFRRSRPIVRKPHTIDTPTDEVSERTNSPNPLSAAIKLMGGTTQPIIAAVRGRAPSTGSAFPSVGGFGITSAAGVRGGKAVAAGLSKSVGAAAGTMNTLRHVGENRLHLSGLSRDPAVSRVTWFSSKGQVFLGLVDQGFFRMYSVVYTVSNQRSRLYHSVIGTKGAEIKLPAYMQSSCGPMHISTFNPHTTVSASLALPSSIQHPSAAAKTRCQPLSQAEIETNAPFQPFHTDQRVSLHVLSSSSESHRSVDHDPPSEQWVFGGEIAMSKIHVRPFSPTDDEGDHHSPDAGFGEMENLISLGNSTSNVEEVVITTRRKKRSSARFSPSAQADIDDGFFENDCEVLDFARDRV</sequence>
<feature type="region of interest" description="Disordered" evidence="1">
    <location>
        <begin position="329"/>
        <end position="350"/>
    </location>
</feature>
<reference evidence="3" key="1">
    <citation type="journal article" date="2017" name="Genome Biol.">
        <title>Comparative genomics reveals high biological diversity and specific adaptations in the industrially and medically important fungal genus Aspergillus.</title>
        <authorList>
            <person name="de Vries R.P."/>
            <person name="Riley R."/>
            <person name="Wiebenga A."/>
            <person name="Aguilar-Osorio G."/>
            <person name="Amillis S."/>
            <person name="Uchima C.A."/>
            <person name="Anderluh G."/>
            <person name="Asadollahi M."/>
            <person name="Askin M."/>
            <person name="Barry K."/>
            <person name="Battaglia E."/>
            <person name="Bayram O."/>
            <person name="Benocci T."/>
            <person name="Braus-Stromeyer S.A."/>
            <person name="Caldana C."/>
            <person name="Canovas D."/>
            <person name="Cerqueira G.C."/>
            <person name="Chen F."/>
            <person name="Chen W."/>
            <person name="Choi C."/>
            <person name="Clum A."/>
            <person name="Dos Santos R.A."/>
            <person name="Damasio A.R."/>
            <person name="Diallinas G."/>
            <person name="Emri T."/>
            <person name="Fekete E."/>
            <person name="Flipphi M."/>
            <person name="Freyberg S."/>
            <person name="Gallo A."/>
            <person name="Gournas C."/>
            <person name="Habgood R."/>
            <person name="Hainaut M."/>
            <person name="Harispe M.L."/>
            <person name="Henrissat B."/>
            <person name="Hilden K.S."/>
            <person name="Hope R."/>
            <person name="Hossain A."/>
            <person name="Karabika E."/>
            <person name="Karaffa L."/>
            <person name="Karanyi Z."/>
            <person name="Krasevec N."/>
            <person name="Kuo A."/>
            <person name="Kusch H."/>
            <person name="LaButti K."/>
            <person name="Lagendijk E.L."/>
            <person name="Lapidus A."/>
            <person name="Levasseur A."/>
            <person name="Lindquist E."/>
            <person name="Lipzen A."/>
            <person name="Logrieco A.F."/>
            <person name="MacCabe A."/>
            <person name="Maekelae M.R."/>
            <person name="Malavazi I."/>
            <person name="Melin P."/>
            <person name="Meyer V."/>
            <person name="Mielnichuk N."/>
            <person name="Miskei M."/>
            <person name="Molnar A.P."/>
            <person name="Mule G."/>
            <person name="Ngan C.Y."/>
            <person name="Orejas M."/>
            <person name="Orosz E."/>
            <person name="Ouedraogo J.P."/>
            <person name="Overkamp K.M."/>
            <person name="Park H.-S."/>
            <person name="Perrone G."/>
            <person name="Piumi F."/>
            <person name="Punt P.J."/>
            <person name="Ram A.F."/>
            <person name="Ramon A."/>
            <person name="Rauscher S."/>
            <person name="Record E."/>
            <person name="Riano-Pachon D.M."/>
            <person name="Robert V."/>
            <person name="Roehrig J."/>
            <person name="Ruller R."/>
            <person name="Salamov A."/>
            <person name="Salih N.S."/>
            <person name="Samson R.A."/>
            <person name="Sandor E."/>
            <person name="Sanguinetti M."/>
            <person name="Schuetze T."/>
            <person name="Sepcic K."/>
            <person name="Shelest E."/>
            <person name="Sherlock G."/>
            <person name="Sophianopoulou V."/>
            <person name="Squina F.M."/>
            <person name="Sun H."/>
            <person name="Susca A."/>
            <person name="Todd R.B."/>
            <person name="Tsang A."/>
            <person name="Unkles S.E."/>
            <person name="van de Wiele N."/>
            <person name="van Rossen-Uffink D."/>
            <person name="Oliveira J.V."/>
            <person name="Vesth T.C."/>
            <person name="Visser J."/>
            <person name="Yu J.-H."/>
            <person name="Zhou M."/>
            <person name="Andersen M.R."/>
            <person name="Archer D.B."/>
            <person name="Baker S.E."/>
            <person name="Benoit I."/>
            <person name="Brakhage A.A."/>
            <person name="Braus G.H."/>
            <person name="Fischer R."/>
            <person name="Frisvad J.C."/>
            <person name="Goldman G.H."/>
            <person name="Houbraken J."/>
            <person name="Oakley B."/>
            <person name="Pocsi I."/>
            <person name="Scazzocchio C."/>
            <person name="Seiboth B."/>
            <person name="vanKuyk P.A."/>
            <person name="Wortman J."/>
            <person name="Dyer P.S."/>
            <person name="Grigoriev I.V."/>
        </authorList>
    </citation>
    <scope>NUCLEOTIDE SEQUENCE [LARGE SCALE GENOMIC DNA]</scope>
    <source>
        <strain evidence="3">CBS 506.65</strain>
    </source>
</reference>
<organism evidence="2 3">
    <name type="scientific">Penicilliopsis zonata CBS 506.65</name>
    <dbReference type="NCBI Taxonomy" id="1073090"/>
    <lineage>
        <taxon>Eukaryota</taxon>
        <taxon>Fungi</taxon>
        <taxon>Dikarya</taxon>
        <taxon>Ascomycota</taxon>
        <taxon>Pezizomycotina</taxon>
        <taxon>Eurotiomycetes</taxon>
        <taxon>Eurotiomycetidae</taxon>
        <taxon>Eurotiales</taxon>
        <taxon>Aspergillaceae</taxon>
        <taxon>Penicilliopsis</taxon>
    </lineage>
</organism>
<feature type="region of interest" description="Disordered" evidence="1">
    <location>
        <begin position="1"/>
        <end position="96"/>
    </location>
</feature>
<proteinExistence type="predicted"/>
<dbReference type="OrthoDB" id="3938623at2759"/>
<evidence type="ECO:0008006" key="4">
    <source>
        <dbReference type="Google" id="ProtNLM"/>
    </source>
</evidence>
<dbReference type="Proteomes" id="UP000184188">
    <property type="component" value="Unassembled WGS sequence"/>
</dbReference>
<feature type="compositionally biased region" description="Pro residues" evidence="1">
    <location>
        <begin position="69"/>
        <end position="80"/>
    </location>
</feature>
<dbReference type="InterPro" id="IPR045142">
    <property type="entry name" value="BCAS3-like"/>
</dbReference>
<dbReference type="PANTHER" id="PTHR13268">
    <property type="entry name" value="BREAST CARCINOMA AMPLIFIED SEQUENCE 3"/>
    <property type="match status" value="1"/>
</dbReference>
<evidence type="ECO:0000313" key="3">
    <source>
        <dbReference type="Proteomes" id="UP000184188"/>
    </source>
</evidence>
<feature type="region of interest" description="Disordered" evidence="1">
    <location>
        <begin position="576"/>
        <end position="615"/>
    </location>
</feature>
<dbReference type="InterPro" id="IPR036322">
    <property type="entry name" value="WD40_repeat_dom_sf"/>
</dbReference>
<protein>
    <recommendedName>
        <fullName evidence="4">BCAS3 domain-containing protein</fullName>
    </recommendedName>
</protein>
<dbReference type="GeneID" id="34609244"/>
<feature type="region of interest" description="Disordered" evidence="1">
    <location>
        <begin position="451"/>
        <end position="481"/>
    </location>
</feature>
<name>A0A1L9SL50_9EURO</name>
<feature type="compositionally biased region" description="Basic and acidic residues" evidence="1">
    <location>
        <begin position="47"/>
        <end position="66"/>
    </location>
</feature>
<dbReference type="GO" id="GO:0005737">
    <property type="term" value="C:cytoplasm"/>
    <property type="evidence" value="ECO:0007669"/>
    <property type="project" value="TreeGrafter"/>
</dbReference>
<evidence type="ECO:0000256" key="1">
    <source>
        <dbReference type="SAM" id="MobiDB-lite"/>
    </source>
</evidence>
<dbReference type="GO" id="GO:0042594">
    <property type="term" value="P:response to starvation"/>
    <property type="evidence" value="ECO:0007669"/>
    <property type="project" value="TreeGrafter"/>
</dbReference>
<keyword evidence="3" id="KW-1185">Reference proteome</keyword>
<dbReference type="RefSeq" id="XP_022582418.1">
    <property type="nucleotide sequence ID" value="XM_022722779.1"/>
</dbReference>
<dbReference type="PANTHER" id="PTHR13268:SF0">
    <property type="entry name" value="BCAS3 MICROTUBULE ASSOCIATED CELL MIGRATION FACTOR"/>
    <property type="match status" value="1"/>
</dbReference>
<feature type="compositionally biased region" description="Low complexity" evidence="1">
    <location>
        <begin position="159"/>
        <end position="185"/>
    </location>
</feature>
<dbReference type="GO" id="GO:0006914">
    <property type="term" value="P:autophagy"/>
    <property type="evidence" value="ECO:0007669"/>
    <property type="project" value="InterPro"/>
</dbReference>
<dbReference type="EMBL" id="KV878340">
    <property type="protein sequence ID" value="OJJ47908.1"/>
    <property type="molecule type" value="Genomic_DNA"/>
</dbReference>
<dbReference type="SUPFAM" id="SSF50978">
    <property type="entry name" value="WD40 repeat-like"/>
    <property type="match status" value="1"/>
</dbReference>
<dbReference type="Gene3D" id="2.130.10.10">
    <property type="entry name" value="YVTN repeat-like/Quinoprotein amine dehydrogenase"/>
    <property type="match status" value="1"/>
</dbReference>
<feature type="compositionally biased region" description="Polar residues" evidence="1">
    <location>
        <begin position="576"/>
        <end position="585"/>
    </location>
</feature>
<dbReference type="STRING" id="1073090.A0A1L9SL50"/>
<feature type="region of interest" description="Disordered" evidence="1">
    <location>
        <begin position="114"/>
        <end position="210"/>
    </location>
</feature>